<dbReference type="EMBL" id="PCUF01000014">
    <property type="protein sequence ID" value="PIN66615.1"/>
    <property type="molecule type" value="Genomic_DNA"/>
</dbReference>
<evidence type="ECO:0000256" key="2">
    <source>
        <dbReference type="ARBA" id="ARBA00022448"/>
    </source>
</evidence>
<accession>A0A2H9P8W3</accession>
<evidence type="ECO:0000313" key="15">
    <source>
        <dbReference type="EMBL" id="PIY99952.1"/>
    </source>
</evidence>
<dbReference type="Proteomes" id="UP000228874">
    <property type="component" value="Unassembled WGS sequence"/>
</dbReference>
<keyword evidence="3" id="KW-1003">Cell membrane</keyword>
<dbReference type="InterPro" id="IPR022813">
    <property type="entry name" value="SecD/SecF_arch_bac"/>
</dbReference>
<feature type="transmembrane region" description="Helical" evidence="9">
    <location>
        <begin position="20"/>
        <end position="40"/>
    </location>
</feature>
<evidence type="ECO:0000313" key="11">
    <source>
        <dbReference type="EMBL" id="PIN66615.1"/>
    </source>
</evidence>
<evidence type="ECO:0000259" key="10">
    <source>
        <dbReference type="Pfam" id="PF02355"/>
    </source>
</evidence>
<dbReference type="PANTHER" id="PTHR30081:SF8">
    <property type="entry name" value="PROTEIN TRANSLOCASE SUBUNIT SECF"/>
    <property type="match status" value="1"/>
</dbReference>
<evidence type="ECO:0000256" key="9">
    <source>
        <dbReference type="SAM" id="Phobius"/>
    </source>
</evidence>
<gene>
    <name evidence="17" type="ORF">CO072_00200</name>
    <name evidence="16" type="ORF">CO124_02360</name>
    <name evidence="13" type="ORF">COS22_00370</name>
    <name evidence="12" type="ORF">COS45_02235</name>
    <name evidence="11" type="ORF">COW69_01285</name>
    <name evidence="15" type="ORF">COY63_00655</name>
    <name evidence="14" type="ORF">COZ66_02175</name>
</gene>
<keyword evidence="8 9" id="KW-0472">Membrane</keyword>
<dbReference type="EMBL" id="PFMG01000016">
    <property type="protein sequence ID" value="PIY99952.1"/>
    <property type="molecule type" value="Genomic_DNA"/>
</dbReference>
<dbReference type="Gene3D" id="1.20.1640.10">
    <property type="entry name" value="Multidrug efflux transporter AcrB transmembrane domain"/>
    <property type="match status" value="1"/>
</dbReference>
<accession>A0A2H9QRU3</accession>
<evidence type="ECO:0000256" key="6">
    <source>
        <dbReference type="ARBA" id="ARBA00022989"/>
    </source>
</evidence>
<keyword evidence="7" id="KW-0811">Translocation</keyword>
<evidence type="ECO:0000256" key="8">
    <source>
        <dbReference type="ARBA" id="ARBA00023136"/>
    </source>
</evidence>
<evidence type="ECO:0000256" key="1">
    <source>
        <dbReference type="ARBA" id="ARBA00004651"/>
    </source>
</evidence>
<evidence type="ECO:0000313" key="19">
    <source>
        <dbReference type="Proteomes" id="UP000228888"/>
    </source>
</evidence>
<dbReference type="PANTHER" id="PTHR30081">
    <property type="entry name" value="PROTEIN-EXPORT MEMBRANE PROTEIN SEC"/>
    <property type="match status" value="1"/>
</dbReference>
<feature type="transmembrane region" description="Helical" evidence="9">
    <location>
        <begin position="166"/>
        <end position="188"/>
    </location>
</feature>
<proteinExistence type="predicted"/>
<keyword evidence="5" id="KW-0653">Protein transport</keyword>
<organism evidence="11 20">
    <name type="scientific">Huberarchaeum crystalense</name>
    <dbReference type="NCBI Taxonomy" id="2014257"/>
    <lineage>
        <taxon>Archaea</taxon>
        <taxon>Candidatus Huberarchaeota</taxon>
        <taxon>Candidatus Huberarchaeia</taxon>
        <taxon>Candidatus Huberarchaeales</taxon>
        <taxon>Candidatus Huberarchaeaceae</taxon>
        <taxon>Candidatus Huberarchaeum</taxon>
    </lineage>
</organism>
<dbReference type="Proteomes" id="UP000230477">
    <property type="component" value="Unassembled WGS sequence"/>
</dbReference>
<reference evidence="18 19" key="1">
    <citation type="submission" date="2017-09" db="EMBL/GenBank/DDBJ databases">
        <title>Depth-based differentiation of microbial function through sediment-hosted aquifers and enrichment of novel symbionts in the deep terrestrial subsurface.</title>
        <authorList>
            <person name="Probst A.J."/>
            <person name="Ladd B."/>
            <person name="Jarett J.K."/>
            <person name="Geller-Mcgrath D.E."/>
            <person name="Sieber C.M.K."/>
            <person name="Emerson J.B."/>
            <person name="Anantharaman K."/>
            <person name="Thomas B.C."/>
            <person name="Malmstrom R."/>
            <person name="Stieglmeier M."/>
            <person name="Klingl A."/>
            <person name="Woyke T."/>
            <person name="Ryan C.M."/>
            <person name="Banfield J.F."/>
        </authorList>
    </citation>
    <scope>NUCLEOTIDE SEQUENCE [LARGE SCALE GENOMIC DNA]</scope>
</reference>
<dbReference type="Proteomes" id="UP000231449">
    <property type="component" value="Unassembled WGS sequence"/>
</dbReference>
<reference evidence="11 20" key="2">
    <citation type="submission" date="2017-09" db="EMBL/GenBank/DDBJ databases">
        <title>Depth-based differentiation of microbial function through sediment-hosted aquifers and enrichment of novel symbionts in the deep terrestrial subsurface.</title>
        <authorList>
            <person name="Probst A.J."/>
            <person name="Ladd B."/>
            <person name="Jarett J.K."/>
            <person name="Geller-Mcgrath D.E."/>
            <person name="Sieber C.M."/>
            <person name="Emerson J.B."/>
            <person name="Anantharaman K."/>
            <person name="Thomas B.C."/>
            <person name="Malmstrom R."/>
            <person name="Stieglmeier M."/>
            <person name="Klingl A."/>
            <person name="Woyke T."/>
            <person name="Ryan C.M."/>
            <person name="Banfield J.F."/>
        </authorList>
    </citation>
    <scope>NUCLEOTIDE SEQUENCE [LARGE SCALE GENOMIC DNA]</scope>
    <source>
        <strain evidence="13">CG02_land_8_20_14_3_00_31_209</strain>
        <strain evidence="12">CG03_land_8_20_14_0_80_31_114</strain>
        <strain evidence="11">CG18_big_fil_WC_8_21_14_2_50_31_19</strain>
        <strain evidence="15">CG_4_10_14_0_8_um_filter_31_133</strain>
        <strain evidence="14">CG_4_8_14_3_um_filter</strain>
        <strain evidence="17">CG_4_9_14_0_8_um_filter_31_21</strain>
        <strain evidence="16">CG_4_9_14_3_um_filter_31_125</strain>
    </source>
</reference>
<dbReference type="EMBL" id="PETW01000007">
    <property type="protein sequence ID" value="PIV46618.1"/>
    <property type="molecule type" value="Genomic_DNA"/>
</dbReference>
<dbReference type="Proteomes" id="UP000231232">
    <property type="component" value="Unassembled WGS sequence"/>
</dbReference>
<evidence type="ECO:0000256" key="4">
    <source>
        <dbReference type="ARBA" id="ARBA00022692"/>
    </source>
</evidence>
<evidence type="ECO:0000313" key="12">
    <source>
        <dbReference type="EMBL" id="PIV13547.1"/>
    </source>
</evidence>
<protein>
    <recommendedName>
        <fullName evidence="10">Protein export membrane protein SecD/SecF C-terminal domain-containing protein</fullName>
    </recommendedName>
</protein>
<dbReference type="InterPro" id="IPR048634">
    <property type="entry name" value="SecD_SecF_C"/>
</dbReference>
<accession>A0A2H9M9N5</accession>
<accession>A0A2H9M2K0</accession>
<feature type="transmembrane region" description="Helical" evidence="9">
    <location>
        <begin position="140"/>
        <end position="159"/>
    </location>
</feature>
<dbReference type="Proteomes" id="UP000228888">
    <property type="component" value="Unassembled WGS sequence"/>
</dbReference>
<keyword evidence="4 9" id="KW-0812">Transmembrane</keyword>
<evidence type="ECO:0000256" key="5">
    <source>
        <dbReference type="ARBA" id="ARBA00022927"/>
    </source>
</evidence>
<accession>A0A2H9N216</accession>
<dbReference type="Proteomes" id="UP000229789">
    <property type="component" value="Unassembled WGS sequence"/>
</dbReference>
<dbReference type="GO" id="GO:0005886">
    <property type="term" value="C:plasma membrane"/>
    <property type="evidence" value="ECO:0007669"/>
    <property type="project" value="UniProtKB-SubCell"/>
</dbReference>
<name>A0A2G9LJB5_HUBC1</name>
<dbReference type="AlphaFoldDB" id="A0A2G9LJB5"/>
<evidence type="ECO:0000313" key="13">
    <source>
        <dbReference type="EMBL" id="PIV46618.1"/>
    </source>
</evidence>
<sequence>MAIAKTLDLFFDKNYRKMLVLPIVLFVILVIAFFIGLSTGNVNLNLGLDFVGGYKISLVEWQGGSETEIYAALGDLSGVNVKETTSFTGTRILDITLKSGSNSLTKQQFEEKVMSALNLKEKPHAKEIDSYLGKILYEKTTRILLFSFLLMGGAVFFYFRSVVPSVMAVSCVLIDVIETFIIASFLGVEINTSTIIAFMFVFGYSINTDVLLTTKLMKMREGTIFASIKSAAKIGLTMQITSWCAFLAIQLVSTNDIARTIALIMNIAIAFDIINTWIINTGILRWYLEKKEASV</sequence>
<feature type="domain" description="Protein export membrane protein SecD/SecF C-terminal" evidence="10">
    <location>
        <begin position="118"/>
        <end position="289"/>
    </location>
</feature>
<feature type="transmembrane region" description="Helical" evidence="9">
    <location>
        <begin position="234"/>
        <end position="252"/>
    </location>
</feature>
<comment type="subcellular location">
    <subcellularLocation>
        <location evidence="1">Cell membrane</location>
        <topology evidence="1">Multi-pass membrane protein</topology>
    </subcellularLocation>
</comment>
<evidence type="ECO:0000313" key="14">
    <source>
        <dbReference type="EMBL" id="PIX27926.1"/>
    </source>
</evidence>
<evidence type="ECO:0000256" key="3">
    <source>
        <dbReference type="ARBA" id="ARBA00022475"/>
    </source>
</evidence>
<dbReference type="SUPFAM" id="SSF82866">
    <property type="entry name" value="Multidrug efflux transporter AcrB transmembrane domain"/>
    <property type="match status" value="1"/>
</dbReference>
<evidence type="ECO:0000313" key="20">
    <source>
        <dbReference type="Proteomes" id="UP000229789"/>
    </source>
</evidence>
<dbReference type="EMBL" id="PFUW01000040">
    <property type="protein sequence ID" value="PJB03580.1"/>
    <property type="molecule type" value="Genomic_DNA"/>
</dbReference>
<dbReference type="EMBL" id="PFSX01000009">
    <property type="protein sequence ID" value="PJC01733.1"/>
    <property type="molecule type" value="Genomic_DNA"/>
</dbReference>
<feature type="transmembrane region" description="Helical" evidence="9">
    <location>
        <begin position="264"/>
        <end position="288"/>
    </location>
</feature>
<dbReference type="Proteomes" id="UP000230713">
    <property type="component" value="Unassembled WGS sequence"/>
</dbReference>
<comment type="caution">
    <text evidence="11">The sequence shown here is derived from an EMBL/GenBank/DDBJ whole genome shotgun (WGS) entry which is preliminary data.</text>
</comment>
<keyword evidence="2" id="KW-0813">Transport</keyword>
<dbReference type="EMBL" id="PEUT01000055">
    <property type="protein sequence ID" value="PIV13547.1"/>
    <property type="molecule type" value="Genomic_DNA"/>
</dbReference>
<keyword evidence="6 9" id="KW-1133">Transmembrane helix</keyword>
<dbReference type="GO" id="GO:0015031">
    <property type="term" value="P:protein transport"/>
    <property type="evidence" value="ECO:0007669"/>
    <property type="project" value="UniProtKB-KW"/>
</dbReference>
<evidence type="ECO:0000313" key="18">
    <source>
        <dbReference type="Proteomes" id="UP000228874"/>
    </source>
</evidence>
<dbReference type="EMBL" id="PFIH01000056">
    <property type="protein sequence ID" value="PIX27926.1"/>
    <property type="molecule type" value="Genomic_DNA"/>
</dbReference>
<accession>A0A2G9LJB5</accession>
<accession>A0A2H9RDR7</accession>
<dbReference type="Pfam" id="PF02355">
    <property type="entry name" value="SecD_SecF_C"/>
    <property type="match status" value="1"/>
</dbReference>
<evidence type="ECO:0000313" key="16">
    <source>
        <dbReference type="EMBL" id="PJB03580.1"/>
    </source>
</evidence>
<feature type="transmembrane region" description="Helical" evidence="9">
    <location>
        <begin position="194"/>
        <end position="213"/>
    </location>
</feature>
<evidence type="ECO:0000256" key="7">
    <source>
        <dbReference type="ARBA" id="ARBA00023010"/>
    </source>
</evidence>
<evidence type="ECO:0000313" key="17">
    <source>
        <dbReference type="EMBL" id="PJC01733.1"/>
    </source>
</evidence>